<feature type="transmembrane region" description="Helical" evidence="8">
    <location>
        <begin position="164"/>
        <end position="181"/>
    </location>
</feature>
<keyword evidence="6 8" id="KW-1133">Transmembrane helix</keyword>
<organism evidence="9 10">
    <name type="scientific">Plantactinospora sonchi</name>
    <dbReference type="NCBI Taxonomy" id="1544735"/>
    <lineage>
        <taxon>Bacteria</taxon>
        <taxon>Bacillati</taxon>
        <taxon>Actinomycetota</taxon>
        <taxon>Actinomycetes</taxon>
        <taxon>Micromonosporales</taxon>
        <taxon>Micromonosporaceae</taxon>
        <taxon>Plantactinospora</taxon>
    </lineage>
</organism>
<evidence type="ECO:0000313" key="9">
    <source>
        <dbReference type="EMBL" id="MEE6259858.1"/>
    </source>
</evidence>
<feature type="transmembrane region" description="Helical" evidence="8">
    <location>
        <begin position="193"/>
        <end position="213"/>
    </location>
</feature>
<comment type="caution">
    <text evidence="9">The sequence shown here is derived from an EMBL/GenBank/DDBJ whole genome shotgun (WGS) entry which is preliminary data.</text>
</comment>
<evidence type="ECO:0000256" key="6">
    <source>
        <dbReference type="ARBA" id="ARBA00022989"/>
    </source>
</evidence>
<protein>
    <submittedName>
        <fullName evidence="9">AEC family transporter</fullName>
    </submittedName>
</protein>
<gene>
    <name evidence="9" type="ORF">V1633_15320</name>
</gene>
<feature type="transmembrane region" description="Helical" evidence="8">
    <location>
        <begin position="287"/>
        <end position="306"/>
    </location>
</feature>
<evidence type="ECO:0000313" key="10">
    <source>
        <dbReference type="Proteomes" id="UP001332243"/>
    </source>
</evidence>
<accession>A0ABU7RTL9</accession>
<evidence type="ECO:0000256" key="7">
    <source>
        <dbReference type="ARBA" id="ARBA00023136"/>
    </source>
</evidence>
<feature type="transmembrane region" description="Helical" evidence="8">
    <location>
        <begin position="123"/>
        <end position="143"/>
    </location>
</feature>
<feature type="transmembrane region" description="Helical" evidence="8">
    <location>
        <begin position="64"/>
        <end position="82"/>
    </location>
</feature>
<dbReference type="RefSeq" id="WP_331214975.1">
    <property type="nucleotide sequence ID" value="NZ_JAZGQK010000012.1"/>
</dbReference>
<evidence type="ECO:0000256" key="4">
    <source>
        <dbReference type="ARBA" id="ARBA00022475"/>
    </source>
</evidence>
<proteinExistence type="inferred from homology"/>
<dbReference type="EMBL" id="JAZGQK010000012">
    <property type="protein sequence ID" value="MEE6259858.1"/>
    <property type="molecule type" value="Genomic_DNA"/>
</dbReference>
<feature type="transmembrane region" description="Helical" evidence="8">
    <location>
        <begin position="254"/>
        <end position="275"/>
    </location>
</feature>
<dbReference type="Proteomes" id="UP001332243">
    <property type="component" value="Unassembled WGS sequence"/>
</dbReference>
<comment type="similarity">
    <text evidence="2">Belongs to the auxin efflux carrier (TC 2.A.69) family.</text>
</comment>
<sequence>MREVLTGFAVIWAVTLVGYLVGRYTLLGPEGTAVIARLVFLIATPALLFSTLARSTVAGMVTPALAAFVLSTLIVAAAYLLIARHLWHRSTGEAVVGALCASYVNAANLGIPVAAYVLGDVSFVAPVLIFQVLIAAPLALAVLDLTAANRRPSPRRLVLLPARNPIMLGCAAGLAVAVSGWTPPAEVLRPFELVGSAAVPLALLALGMSLPGSRPLANAPDAGQRYVAVVLKVLVQPALAYLLARFVLHLTGPALLAAVVTSALPTAQNVFVFATHYRQARSLARDAVVLSTVAAAVSLVVIAAWLG</sequence>
<dbReference type="InterPro" id="IPR004776">
    <property type="entry name" value="Mem_transp_PIN-like"/>
</dbReference>
<dbReference type="PANTHER" id="PTHR36838">
    <property type="entry name" value="AUXIN EFFLUX CARRIER FAMILY PROTEIN"/>
    <property type="match status" value="1"/>
</dbReference>
<keyword evidence="7 8" id="KW-0472">Membrane</keyword>
<reference evidence="9 10" key="1">
    <citation type="submission" date="2024-01" db="EMBL/GenBank/DDBJ databases">
        <title>Genome insights into Plantactinospora sonchi sp. nov.</title>
        <authorList>
            <person name="Wang L."/>
        </authorList>
    </citation>
    <scope>NUCLEOTIDE SEQUENCE [LARGE SCALE GENOMIC DNA]</scope>
    <source>
        <strain evidence="9 10">NEAU-QY2</strain>
    </source>
</reference>
<keyword evidence="10" id="KW-1185">Reference proteome</keyword>
<name>A0ABU7RTL9_9ACTN</name>
<comment type="subcellular location">
    <subcellularLocation>
        <location evidence="1">Cell membrane</location>
        <topology evidence="1">Multi-pass membrane protein</topology>
    </subcellularLocation>
</comment>
<evidence type="ECO:0000256" key="1">
    <source>
        <dbReference type="ARBA" id="ARBA00004651"/>
    </source>
</evidence>
<dbReference type="InterPro" id="IPR038770">
    <property type="entry name" value="Na+/solute_symporter_sf"/>
</dbReference>
<evidence type="ECO:0000256" key="2">
    <source>
        <dbReference type="ARBA" id="ARBA00010145"/>
    </source>
</evidence>
<keyword evidence="5 8" id="KW-0812">Transmembrane</keyword>
<evidence type="ECO:0000256" key="5">
    <source>
        <dbReference type="ARBA" id="ARBA00022692"/>
    </source>
</evidence>
<evidence type="ECO:0000256" key="3">
    <source>
        <dbReference type="ARBA" id="ARBA00022448"/>
    </source>
</evidence>
<keyword evidence="4" id="KW-1003">Cell membrane</keyword>
<feature type="transmembrane region" description="Helical" evidence="8">
    <location>
        <begin position="94"/>
        <end position="117"/>
    </location>
</feature>
<dbReference type="PANTHER" id="PTHR36838:SF3">
    <property type="entry name" value="TRANSPORTER AUXIN EFFLUX CARRIER EC FAMILY"/>
    <property type="match status" value="1"/>
</dbReference>
<evidence type="ECO:0000256" key="8">
    <source>
        <dbReference type="SAM" id="Phobius"/>
    </source>
</evidence>
<dbReference type="Pfam" id="PF03547">
    <property type="entry name" value="Mem_trans"/>
    <property type="match status" value="1"/>
</dbReference>
<feature type="transmembrane region" description="Helical" evidence="8">
    <location>
        <begin position="6"/>
        <end position="22"/>
    </location>
</feature>
<dbReference type="Gene3D" id="1.20.1530.20">
    <property type="match status" value="1"/>
</dbReference>
<feature type="transmembrane region" description="Helical" evidence="8">
    <location>
        <begin position="34"/>
        <end position="52"/>
    </location>
</feature>
<feature type="transmembrane region" description="Helical" evidence="8">
    <location>
        <begin position="225"/>
        <end position="248"/>
    </location>
</feature>
<keyword evidence="3" id="KW-0813">Transport</keyword>